<comment type="catalytic activity">
    <reaction evidence="10">
        <text>UMP + diphosphate = 5-phospho-alpha-D-ribose 1-diphosphate + uracil</text>
        <dbReference type="Rhea" id="RHEA:13017"/>
        <dbReference type="ChEBI" id="CHEBI:17568"/>
        <dbReference type="ChEBI" id="CHEBI:33019"/>
        <dbReference type="ChEBI" id="CHEBI:57865"/>
        <dbReference type="ChEBI" id="CHEBI:58017"/>
        <dbReference type="EC" id="2.4.2.9"/>
    </reaction>
</comment>
<name>A0A285NTX9_9AQUI</name>
<evidence type="ECO:0000259" key="14">
    <source>
        <dbReference type="Pfam" id="PF14681"/>
    </source>
</evidence>
<dbReference type="NCBIfam" id="NF001097">
    <property type="entry name" value="PRK00129.1"/>
    <property type="match status" value="1"/>
</dbReference>
<dbReference type="GO" id="GO:0044206">
    <property type="term" value="P:UMP salvage"/>
    <property type="evidence" value="ECO:0007669"/>
    <property type="project" value="UniProtKB-UniPathway"/>
</dbReference>
<dbReference type="AlphaFoldDB" id="A0A285NTX9"/>
<keyword evidence="5" id="KW-0021">Allosteric enzyme</keyword>
<dbReference type="GO" id="GO:0004845">
    <property type="term" value="F:uracil phosphoribosyltransferase activity"/>
    <property type="evidence" value="ECO:0007669"/>
    <property type="project" value="UniProtKB-UniRule"/>
</dbReference>
<dbReference type="PANTHER" id="PTHR32315">
    <property type="entry name" value="ADENINE PHOSPHORIBOSYLTRANSFERASE"/>
    <property type="match status" value="1"/>
</dbReference>
<dbReference type="FunFam" id="3.40.50.2020:FF:000023">
    <property type="entry name" value="Probable uracil phosphoribosyltransferase"/>
    <property type="match status" value="1"/>
</dbReference>
<dbReference type="InterPro" id="IPR005765">
    <property type="entry name" value="UPRT"/>
</dbReference>
<dbReference type="GO" id="GO:0006223">
    <property type="term" value="P:uracil salvage"/>
    <property type="evidence" value="ECO:0007669"/>
    <property type="project" value="InterPro"/>
</dbReference>
<evidence type="ECO:0000256" key="11">
    <source>
        <dbReference type="ARBA" id="ARBA00056901"/>
    </source>
</evidence>
<proteinExistence type="inferred from homology"/>
<accession>A0A285NTX9</accession>
<comment type="cofactor">
    <cofactor evidence="1">
        <name>Mg(2+)</name>
        <dbReference type="ChEBI" id="CHEBI:18420"/>
    </cofactor>
</comment>
<organism evidence="15 16">
    <name type="scientific">Persephonella hydrogeniphila</name>
    <dbReference type="NCBI Taxonomy" id="198703"/>
    <lineage>
        <taxon>Bacteria</taxon>
        <taxon>Pseudomonadati</taxon>
        <taxon>Aquificota</taxon>
        <taxon>Aquificia</taxon>
        <taxon>Aquificales</taxon>
        <taxon>Hydrogenothermaceae</taxon>
        <taxon>Persephonella</taxon>
    </lineage>
</organism>
<feature type="domain" description="Phosphoribosyltransferase" evidence="14">
    <location>
        <begin position="8"/>
        <end position="207"/>
    </location>
</feature>
<dbReference type="Pfam" id="PF14681">
    <property type="entry name" value="UPRTase"/>
    <property type="match status" value="1"/>
</dbReference>
<keyword evidence="7 15" id="KW-0808">Transferase</keyword>
<evidence type="ECO:0000313" key="15">
    <source>
        <dbReference type="EMBL" id="SNZ11101.1"/>
    </source>
</evidence>
<dbReference type="NCBIfam" id="TIGR01091">
    <property type="entry name" value="upp"/>
    <property type="match status" value="1"/>
</dbReference>
<comment type="pathway">
    <text evidence="2">Pyrimidine metabolism; UMP biosynthesis via salvage pathway; UMP from uracil: step 1/1.</text>
</comment>
<keyword evidence="6 15" id="KW-0328">Glycosyltransferase</keyword>
<dbReference type="RefSeq" id="WP_097001146.1">
    <property type="nucleotide sequence ID" value="NZ_OBEI01000012.1"/>
</dbReference>
<evidence type="ECO:0000256" key="2">
    <source>
        <dbReference type="ARBA" id="ARBA00005180"/>
    </source>
</evidence>
<dbReference type="OrthoDB" id="9781675at2"/>
<dbReference type="SUPFAM" id="SSF53271">
    <property type="entry name" value="PRTase-like"/>
    <property type="match status" value="1"/>
</dbReference>
<evidence type="ECO:0000256" key="4">
    <source>
        <dbReference type="ARBA" id="ARBA00011894"/>
    </source>
</evidence>
<evidence type="ECO:0000256" key="1">
    <source>
        <dbReference type="ARBA" id="ARBA00001946"/>
    </source>
</evidence>
<dbReference type="EC" id="2.4.2.9" evidence="4 13"/>
<dbReference type="InterPro" id="IPR050054">
    <property type="entry name" value="UPRTase/APRTase"/>
</dbReference>
<comment type="function">
    <text evidence="11">Catalyzes the conversion of uracil and 5-phospho-alpha-D-ribose 1-diphosphate (PRPP) to UMP and diphosphate.</text>
</comment>
<dbReference type="GO" id="GO:0005525">
    <property type="term" value="F:GTP binding"/>
    <property type="evidence" value="ECO:0007669"/>
    <property type="project" value="UniProtKB-KW"/>
</dbReference>
<keyword evidence="8" id="KW-0547">Nucleotide-binding</keyword>
<evidence type="ECO:0000256" key="7">
    <source>
        <dbReference type="ARBA" id="ARBA00022679"/>
    </source>
</evidence>
<dbReference type="PANTHER" id="PTHR32315:SF4">
    <property type="entry name" value="URACIL PHOSPHORIBOSYLTRANSFERASE, CHLOROPLASTIC"/>
    <property type="match status" value="1"/>
</dbReference>
<evidence type="ECO:0000256" key="9">
    <source>
        <dbReference type="ARBA" id="ARBA00023134"/>
    </source>
</evidence>
<keyword evidence="16" id="KW-1185">Reference proteome</keyword>
<evidence type="ECO:0000256" key="5">
    <source>
        <dbReference type="ARBA" id="ARBA00022533"/>
    </source>
</evidence>
<evidence type="ECO:0000256" key="12">
    <source>
        <dbReference type="ARBA" id="ARBA00072146"/>
    </source>
</evidence>
<evidence type="ECO:0000256" key="3">
    <source>
        <dbReference type="ARBA" id="ARBA00009516"/>
    </source>
</evidence>
<dbReference type="Proteomes" id="UP000219036">
    <property type="component" value="Unassembled WGS sequence"/>
</dbReference>
<dbReference type="InterPro" id="IPR029057">
    <property type="entry name" value="PRTase-like"/>
</dbReference>
<evidence type="ECO:0000256" key="6">
    <source>
        <dbReference type="ARBA" id="ARBA00022676"/>
    </source>
</evidence>
<evidence type="ECO:0000256" key="13">
    <source>
        <dbReference type="NCBIfam" id="TIGR01091"/>
    </source>
</evidence>
<dbReference type="InterPro" id="IPR000836">
    <property type="entry name" value="PRTase_dom"/>
</dbReference>
<dbReference type="Gene3D" id="3.40.50.2020">
    <property type="match status" value="1"/>
</dbReference>
<evidence type="ECO:0000256" key="10">
    <source>
        <dbReference type="ARBA" id="ARBA00052919"/>
    </source>
</evidence>
<dbReference type="EMBL" id="OBEI01000012">
    <property type="protein sequence ID" value="SNZ11101.1"/>
    <property type="molecule type" value="Genomic_DNA"/>
</dbReference>
<keyword evidence="9" id="KW-0342">GTP-binding</keyword>
<dbReference type="CDD" id="cd06223">
    <property type="entry name" value="PRTases_typeI"/>
    <property type="match status" value="1"/>
</dbReference>
<dbReference type="UniPathway" id="UPA00574">
    <property type="reaction ID" value="UER00636"/>
</dbReference>
<sequence>MKNIINVKHPLLQNLVTKLRDINTNSYDFRKYLSEVGRILLVEALKDETLKEKEVQIWVGNYRFPVLDEEKYVFIPILRAGLPMLDGVLEMIPLARSGFLAIKRNEETLESILYYDRVPPLKGKTAIILDPMVATGGSLDYAISVIKEKNPERIISLNVIGAPEGLNRISKKHPDVKVFIAQIDEKLNDKGYIIPGIGDAGDRAFNTE</sequence>
<evidence type="ECO:0000256" key="8">
    <source>
        <dbReference type="ARBA" id="ARBA00022741"/>
    </source>
</evidence>
<comment type="similarity">
    <text evidence="3">Belongs to the UPRTase family.</text>
</comment>
<gene>
    <name evidence="15" type="ORF">SAMN06265182_2006</name>
</gene>
<reference evidence="16" key="1">
    <citation type="submission" date="2017-09" db="EMBL/GenBank/DDBJ databases">
        <authorList>
            <person name="Varghese N."/>
            <person name="Submissions S."/>
        </authorList>
    </citation>
    <scope>NUCLEOTIDE SEQUENCE [LARGE SCALE GENOMIC DNA]</scope>
    <source>
        <strain evidence="16">DSM 15103</strain>
    </source>
</reference>
<evidence type="ECO:0000313" key="16">
    <source>
        <dbReference type="Proteomes" id="UP000219036"/>
    </source>
</evidence>
<protein>
    <recommendedName>
        <fullName evidence="12 13">Uracil phosphoribosyltransferase</fullName>
        <ecNumber evidence="4 13">2.4.2.9</ecNumber>
    </recommendedName>
</protein>